<accession>A0A833SXP6</accession>
<evidence type="ECO:0000313" key="3">
    <source>
        <dbReference type="Proteomes" id="UP000602510"/>
    </source>
</evidence>
<reference evidence="1" key="1">
    <citation type="submission" date="2020-04" db="EMBL/GenBank/DDBJ databases">
        <title>Hybrid Assembly of Korean Phytophthora infestans isolates.</title>
        <authorList>
            <person name="Prokchorchik M."/>
            <person name="Lee Y."/>
            <person name="Seo J."/>
            <person name="Cho J.-H."/>
            <person name="Park Y.-E."/>
            <person name="Jang D.-C."/>
            <person name="Im J.-S."/>
            <person name="Choi J.-G."/>
            <person name="Park H.-J."/>
            <person name="Lee G.-B."/>
            <person name="Lee Y.-G."/>
            <person name="Hong S.-Y."/>
            <person name="Cho K."/>
            <person name="Sohn K.H."/>
        </authorList>
    </citation>
    <scope>NUCLEOTIDE SEQUENCE</scope>
    <source>
        <strain evidence="1">KR_1_A1</strain>
        <strain evidence="2">KR_2_A2</strain>
    </source>
</reference>
<organism evidence="1 3">
    <name type="scientific">Phytophthora infestans</name>
    <name type="common">Potato late blight agent</name>
    <name type="synonym">Botrytis infestans</name>
    <dbReference type="NCBI Taxonomy" id="4787"/>
    <lineage>
        <taxon>Eukaryota</taxon>
        <taxon>Sar</taxon>
        <taxon>Stramenopiles</taxon>
        <taxon>Oomycota</taxon>
        <taxon>Peronosporomycetes</taxon>
        <taxon>Peronosporales</taxon>
        <taxon>Peronosporaceae</taxon>
        <taxon>Phytophthora</taxon>
    </lineage>
</organism>
<keyword evidence="3" id="KW-1185">Reference proteome</keyword>
<comment type="caution">
    <text evidence="1">The sequence shown here is derived from an EMBL/GenBank/DDBJ whole genome shotgun (WGS) entry which is preliminary data.</text>
</comment>
<dbReference type="AlphaFoldDB" id="A0A833SXP6"/>
<name>A0A833SXP6_PHYIN</name>
<sequence length="101" mass="11396">MKANSKLYVSGQSSDDVFAYFEGNLGALCLRICTKMKPELAAFVYDGMHADDEIDSINIRENRARTPEKNPGEMARSSHQDDRPYDRLYCWSAVTCFGGFT</sequence>
<dbReference type="EMBL" id="WSZM01000125">
    <property type="protein sequence ID" value="KAF4041383.1"/>
    <property type="molecule type" value="Genomic_DNA"/>
</dbReference>
<evidence type="ECO:0000313" key="1">
    <source>
        <dbReference type="EMBL" id="KAF4041383.1"/>
    </source>
</evidence>
<dbReference type="Proteomes" id="UP000704712">
    <property type="component" value="Unassembled WGS sequence"/>
</dbReference>
<dbReference type="EMBL" id="JAACNO010002919">
    <property type="protein sequence ID" value="KAF4129812.1"/>
    <property type="molecule type" value="Genomic_DNA"/>
</dbReference>
<proteinExistence type="predicted"/>
<dbReference type="Proteomes" id="UP000602510">
    <property type="component" value="Unassembled WGS sequence"/>
</dbReference>
<protein>
    <submittedName>
        <fullName evidence="1">Uncharacterized protein</fullName>
    </submittedName>
</protein>
<evidence type="ECO:0000313" key="2">
    <source>
        <dbReference type="EMBL" id="KAF4129812.1"/>
    </source>
</evidence>
<gene>
    <name evidence="1" type="ORF">GN244_ATG06380</name>
    <name evidence="2" type="ORF">GN958_ATG20978</name>
</gene>